<protein>
    <submittedName>
        <fullName evidence="2">Uncharacterized protein</fullName>
    </submittedName>
</protein>
<dbReference type="EMBL" id="AP006757">
    <property type="protein sequence ID" value="BAD82788.1"/>
    <property type="molecule type" value="Genomic_DNA"/>
</dbReference>
<reference evidence="3" key="1">
    <citation type="journal article" date="2005" name="Nature">
        <title>The map-based sequence of the rice genome.</title>
        <authorList>
            <consortium name="International rice genome sequencing project (IRGSP)"/>
            <person name="Matsumoto T."/>
            <person name="Wu J."/>
            <person name="Kanamori H."/>
            <person name="Katayose Y."/>
            <person name="Fujisawa M."/>
            <person name="Namiki N."/>
            <person name="Mizuno H."/>
            <person name="Yamamoto K."/>
            <person name="Antonio B.A."/>
            <person name="Baba T."/>
            <person name="Sakata K."/>
            <person name="Nagamura Y."/>
            <person name="Aoki H."/>
            <person name="Arikawa K."/>
            <person name="Arita K."/>
            <person name="Bito T."/>
            <person name="Chiden Y."/>
            <person name="Fujitsuka N."/>
            <person name="Fukunaka R."/>
            <person name="Hamada M."/>
            <person name="Harada C."/>
            <person name="Hayashi A."/>
            <person name="Hijishita S."/>
            <person name="Honda M."/>
            <person name="Hosokawa S."/>
            <person name="Ichikawa Y."/>
            <person name="Idonuma A."/>
            <person name="Iijima M."/>
            <person name="Ikeda M."/>
            <person name="Ikeno M."/>
            <person name="Ito K."/>
            <person name="Ito S."/>
            <person name="Ito T."/>
            <person name="Ito Y."/>
            <person name="Ito Y."/>
            <person name="Iwabuchi A."/>
            <person name="Kamiya K."/>
            <person name="Karasawa W."/>
            <person name="Kurita K."/>
            <person name="Katagiri S."/>
            <person name="Kikuta A."/>
            <person name="Kobayashi H."/>
            <person name="Kobayashi N."/>
            <person name="Machita K."/>
            <person name="Maehara T."/>
            <person name="Masukawa M."/>
            <person name="Mizubayashi T."/>
            <person name="Mukai Y."/>
            <person name="Nagasaki H."/>
            <person name="Nagata Y."/>
            <person name="Naito S."/>
            <person name="Nakashima M."/>
            <person name="Nakama Y."/>
            <person name="Nakamichi Y."/>
            <person name="Nakamura M."/>
            <person name="Meguro A."/>
            <person name="Negishi M."/>
            <person name="Ohta I."/>
            <person name="Ohta T."/>
            <person name="Okamoto M."/>
            <person name="Ono N."/>
            <person name="Saji S."/>
            <person name="Sakaguchi M."/>
            <person name="Sakai K."/>
            <person name="Shibata M."/>
            <person name="Shimokawa T."/>
            <person name="Song J."/>
            <person name="Takazaki Y."/>
            <person name="Terasawa K."/>
            <person name="Tsugane M."/>
            <person name="Tsuji K."/>
            <person name="Ueda S."/>
            <person name="Waki K."/>
            <person name="Yamagata H."/>
            <person name="Yamamoto M."/>
            <person name="Yamamoto S."/>
            <person name="Yamane H."/>
            <person name="Yoshiki S."/>
            <person name="Yoshihara R."/>
            <person name="Yukawa K."/>
            <person name="Zhong H."/>
            <person name="Yano M."/>
            <person name="Yuan Q."/>
            <person name="Ouyang S."/>
            <person name="Liu J."/>
            <person name="Jones K.M."/>
            <person name="Gansberger K."/>
            <person name="Moffat K."/>
            <person name="Hill J."/>
            <person name="Bera J."/>
            <person name="Fadrosh D."/>
            <person name="Jin S."/>
            <person name="Johri S."/>
            <person name="Kim M."/>
            <person name="Overton L."/>
            <person name="Reardon M."/>
            <person name="Tsitrin T."/>
            <person name="Vuong H."/>
            <person name="Weaver B."/>
            <person name="Ciecko A."/>
            <person name="Tallon L."/>
            <person name="Jackson J."/>
            <person name="Pai G."/>
            <person name="Aken S.V."/>
            <person name="Utterback T."/>
            <person name="Reidmuller S."/>
            <person name="Feldblyum T."/>
            <person name="Hsiao J."/>
            <person name="Zismann V."/>
            <person name="Iobst S."/>
            <person name="de Vazeille A.R."/>
            <person name="Buell C.R."/>
            <person name="Ying K."/>
            <person name="Li Y."/>
            <person name="Lu T."/>
            <person name="Huang Y."/>
            <person name="Zhao Q."/>
            <person name="Feng Q."/>
            <person name="Zhang L."/>
            <person name="Zhu J."/>
            <person name="Weng Q."/>
            <person name="Mu J."/>
            <person name="Lu Y."/>
            <person name="Fan D."/>
            <person name="Liu Y."/>
            <person name="Guan J."/>
            <person name="Zhang Y."/>
            <person name="Yu S."/>
            <person name="Liu X."/>
            <person name="Zhang Y."/>
            <person name="Hong G."/>
            <person name="Han B."/>
            <person name="Choisne N."/>
            <person name="Demange N."/>
            <person name="Orjeda G."/>
            <person name="Samain S."/>
            <person name="Cattolico L."/>
            <person name="Pelletier E."/>
            <person name="Couloux A."/>
            <person name="Segurens B."/>
            <person name="Wincker P."/>
            <person name="D'Hont A."/>
            <person name="Scarpelli C."/>
            <person name="Weissenbach J."/>
            <person name="Salanoubat M."/>
            <person name="Quetier F."/>
            <person name="Yu Y."/>
            <person name="Kim H.R."/>
            <person name="Rambo T."/>
            <person name="Currie J."/>
            <person name="Collura K."/>
            <person name="Luo M."/>
            <person name="Yang T."/>
            <person name="Ammiraju J.S.S."/>
            <person name="Engler F."/>
            <person name="Soderlund C."/>
            <person name="Wing R.A."/>
            <person name="Palmer L.E."/>
            <person name="de la Bastide M."/>
            <person name="Spiegel L."/>
            <person name="Nascimento L."/>
            <person name="Zutavern T."/>
            <person name="O'Shaughnessy A."/>
            <person name="Dike S."/>
            <person name="Dedhia N."/>
            <person name="Preston R."/>
            <person name="Balija V."/>
            <person name="McCombie W.R."/>
            <person name="Chow T."/>
            <person name="Chen H."/>
            <person name="Chung M."/>
            <person name="Chen C."/>
            <person name="Shaw J."/>
            <person name="Wu H."/>
            <person name="Hsiao K."/>
            <person name="Chao Y."/>
            <person name="Chu M."/>
            <person name="Cheng C."/>
            <person name="Hour A."/>
            <person name="Lee P."/>
            <person name="Lin S."/>
            <person name="Lin Y."/>
            <person name="Liou J."/>
            <person name="Liu S."/>
            <person name="Hsing Y."/>
            <person name="Raghuvanshi S."/>
            <person name="Mohanty A."/>
            <person name="Bharti A.K."/>
            <person name="Gaur A."/>
            <person name="Gupta V."/>
            <person name="Kumar D."/>
            <person name="Ravi V."/>
            <person name="Vij S."/>
            <person name="Kapur A."/>
            <person name="Khurana P."/>
            <person name="Khurana P."/>
            <person name="Khurana J.P."/>
            <person name="Tyagi A.K."/>
            <person name="Gaikwad K."/>
            <person name="Singh A."/>
            <person name="Dalal V."/>
            <person name="Srivastava S."/>
            <person name="Dixit A."/>
            <person name="Pal A.K."/>
            <person name="Ghazi I.A."/>
            <person name="Yadav M."/>
            <person name="Pandit A."/>
            <person name="Bhargava A."/>
            <person name="Sureshbabu K."/>
            <person name="Batra K."/>
            <person name="Sharma T.R."/>
            <person name="Mohapatra T."/>
            <person name="Singh N.K."/>
            <person name="Messing J."/>
            <person name="Nelson A.B."/>
            <person name="Fuks G."/>
            <person name="Kavchok S."/>
            <person name="Keizer G."/>
            <person name="Linton E."/>
            <person name="Llaca V."/>
            <person name="Song R."/>
            <person name="Tanyolac B."/>
            <person name="Young S."/>
            <person name="Ho-Il K."/>
            <person name="Hahn J.H."/>
            <person name="Sangsakoo G."/>
            <person name="Vanavichit A."/>
            <person name="de Mattos Luiz.A.T."/>
            <person name="Zimmer P.D."/>
            <person name="Malone G."/>
            <person name="Dellagostin O."/>
            <person name="de Oliveira A.C."/>
            <person name="Bevan M."/>
            <person name="Bancroft I."/>
            <person name="Minx P."/>
            <person name="Cordum H."/>
            <person name="Wilson R."/>
            <person name="Cheng Z."/>
            <person name="Jin W."/>
            <person name="Jiang J."/>
            <person name="Leong S.A."/>
            <person name="Iwama H."/>
            <person name="Gojobori T."/>
            <person name="Itoh T."/>
            <person name="Niimura Y."/>
            <person name="Fujii Y."/>
            <person name="Habara T."/>
            <person name="Sakai H."/>
            <person name="Sato Y."/>
            <person name="Wilson G."/>
            <person name="Kumar K."/>
            <person name="McCouch S."/>
            <person name="Juretic N."/>
            <person name="Hoen D."/>
            <person name="Wright S."/>
            <person name="Bruskiewich R."/>
            <person name="Bureau T."/>
            <person name="Miyao A."/>
            <person name="Hirochika H."/>
            <person name="Nishikawa T."/>
            <person name="Kadowaki K."/>
            <person name="Sugiura M."/>
            <person name="Burr B."/>
            <person name="Sasaki T."/>
        </authorList>
    </citation>
    <scope>NUCLEOTIDE SEQUENCE [LARGE SCALE GENOMIC DNA]</scope>
    <source>
        <strain evidence="3">cv. Nipponbare</strain>
    </source>
</reference>
<feature type="region of interest" description="Disordered" evidence="1">
    <location>
        <begin position="89"/>
        <end position="109"/>
    </location>
</feature>
<evidence type="ECO:0000313" key="3">
    <source>
        <dbReference type="Proteomes" id="UP000000763"/>
    </source>
</evidence>
<reference evidence="3" key="2">
    <citation type="journal article" date="2008" name="Nucleic Acids Res.">
        <title>The rice annotation project database (RAP-DB): 2008 update.</title>
        <authorList>
            <consortium name="The rice annotation project (RAP)"/>
        </authorList>
    </citation>
    <scope>GENOME REANNOTATION</scope>
    <source>
        <strain evidence="3">cv. Nipponbare</strain>
    </source>
</reference>
<dbReference type="Proteomes" id="UP000000763">
    <property type="component" value="Chromosome 1"/>
</dbReference>
<proteinExistence type="predicted"/>
<accession>Q5N6W8</accession>
<evidence type="ECO:0000256" key="1">
    <source>
        <dbReference type="SAM" id="MobiDB-lite"/>
    </source>
</evidence>
<feature type="compositionally biased region" description="Gly residues" evidence="1">
    <location>
        <begin position="89"/>
        <end position="102"/>
    </location>
</feature>
<organism evidence="2 3">
    <name type="scientific">Oryza sativa subsp. japonica</name>
    <name type="common">Rice</name>
    <dbReference type="NCBI Taxonomy" id="39947"/>
    <lineage>
        <taxon>Eukaryota</taxon>
        <taxon>Viridiplantae</taxon>
        <taxon>Streptophyta</taxon>
        <taxon>Embryophyta</taxon>
        <taxon>Tracheophyta</taxon>
        <taxon>Spermatophyta</taxon>
        <taxon>Magnoliopsida</taxon>
        <taxon>Liliopsida</taxon>
        <taxon>Poales</taxon>
        <taxon>Poaceae</taxon>
        <taxon>BOP clade</taxon>
        <taxon>Oryzoideae</taxon>
        <taxon>Oryzeae</taxon>
        <taxon>Oryzinae</taxon>
        <taxon>Oryza</taxon>
        <taxon>Oryza sativa</taxon>
    </lineage>
</organism>
<sequence>MALRGYLLACSCSIMGHTAMQQAGFVVIGAALPDCDRCSGTAPVPGTTGGREVEGLEERVGLHVGGATVGAEGGGGSLARRRDEAARVGVGGGGAARAGGGGEGERQRTMLRRVASLVAPANGRP</sequence>
<gene>
    <name evidence="2" type="ORF">P0551C06.38</name>
</gene>
<evidence type="ECO:0000313" key="2">
    <source>
        <dbReference type="EMBL" id="BAD82788.1"/>
    </source>
</evidence>
<dbReference type="AlphaFoldDB" id="Q5N6W8"/>
<name>Q5N6W8_ORYSJ</name>